<protein>
    <submittedName>
        <fullName evidence="2">Uncharacterized protein</fullName>
    </submittedName>
</protein>
<reference evidence="2" key="1">
    <citation type="submission" date="2015-04" db="EMBL/GenBank/DDBJ databases">
        <title>The genome sequence of the plant pathogenic Rhizarian Plasmodiophora brassicae reveals insights in its biotrophic life cycle and the origin of chitin synthesis.</title>
        <authorList>
            <person name="Schwelm A."/>
            <person name="Fogelqvist J."/>
            <person name="Knaust A."/>
            <person name="Julke S."/>
            <person name="Lilja T."/>
            <person name="Dhandapani V."/>
            <person name="Bonilla-Rosso G."/>
            <person name="Karlsson M."/>
            <person name="Shevchenko A."/>
            <person name="Choi S.R."/>
            <person name="Kim H.G."/>
            <person name="Park J.Y."/>
            <person name="Lim Y.P."/>
            <person name="Ludwig-Muller J."/>
            <person name="Dixelius C."/>
        </authorList>
    </citation>
    <scope>NUCLEOTIDE SEQUENCE</scope>
    <source>
        <tissue evidence="2">Potato root galls</tissue>
    </source>
</reference>
<organism evidence="2">
    <name type="scientific">Spongospora subterranea</name>
    <dbReference type="NCBI Taxonomy" id="70186"/>
    <lineage>
        <taxon>Eukaryota</taxon>
        <taxon>Sar</taxon>
        <taxon>Rhizaria</taxon>
        <taxon>Endomyxa</taxon>
        <taxon>Phytomyxea</taxon>
        <taxon>Plasmodiophorida</taxon>
        <taxon>Plasmodiophoridae</taxon>
        <taxon>Spongospora</taxon>
    </lineage>
</organism>
<accession>A0A0H5R8W9</accession>
<dbReference type="AlphaFoldDB" id="A0A0H5R8W9"/>
<dbReference type="EMBL" id="HACM01010131">
    <property type="protein sequence ID" value="CRZ10573.1"/>
    <property type="molecule type" value="Transcribed_RNA"/>
</dbReference>
<feature type="coiled-coil region" evidence="1">
    <location>
        <begin position="161"/>
        <end position="197"/>
    </location>
</feature>
<name>A0A0H5R8W9_9EUKA</name>
<evidence type="ECO:0000313" key="2">
    <source>
        <dbReference type="EMBL" id="CRZ10573.1"/>
    </source>
</evidence>
<keyword evidence="1" id="KW-0175">Coiled coil</keyword>
<proteinExistence type="predicted"/>
<sequence>MMTMNNVRRCVRRLSQAQPMTSADMTKSTRKAFFKDAALGAGASDWLVDPRASVARPQDWWHVDGRIKEAIWQLHSSEPGKWTVLALSDQFGLHTNRIEAILHLKHDEKTNWKPEDLHDDLEAAAESAIELYRLEHKCIGQNDESPDVQLLHSCYELIYAYIKAVQTVEKTQSNINKTEQETERLHLKQELDAALETQHKSFNSLRSLLRPDLSRPVQDFEMFEPKKHGKFAPPPVFDLAIQGRLLPLPTQGPGSGKVIVDAETAAANRHRTNRHTIIITDISKDKSDGAVKVVVRQKDGSLRHPTRNELERATQMEKAVPRDRNVLYDD</sequence>
<evidence type="ECO:0000256" key="1">
    <source>
        <dbReference type="SAM" id="Coils"/>
    </source>
</evidence>